<keyword evidence="1" id="KW-0732">Signal</keyword>
<protein>
    <submittedName>
        <fullName evidence="2">Uncharacterized protein</fullName>
    </submittedName>
</protein>
<dbReference type="AlphaFoldDB" id="A0AAD8EB88"/>
<feature type="signal peptide" evidence="1">
    <location>
        <begin position="1"/>
        <end position="23"/>
    </location>
</feature>
<sequence length="73" mass="8495">MMFYTRICLFVFVASVYVYFVDSCDNHKLKAKIYPKKDDNCIVLTKPSIKLTKDCYVEIQGCVTLKKKLTTCQ</sequence>
<evidence type="ECO:0000313" key="2">
    <source>
        <dbReference type="EMBL" id="KAJ9583948.1"/>
    </source>
</evidence>
<evidence type="ECO:0000313" key="3">
    <source>
        <dbReference type="Proteomes" id="UP001233999"/>
    </source>
</evidence>
<feature type="non-terminal residue" evidence="2">
    <location>
        <position position="73"/>
    </location>
</feature>
<evidence type="ECO:0000256" key="1">
    <source>
        <dbReference type="SAM" id="SignalP"/>
    </source>
</evidence>
<dbReference type="EMBL" id="JASPKZ010007493">
    <property type="protein sequence ID" value="KAJ9583948.1"/>
    <property type="molecule type" value="Genomic_DNA"/>
</dbReference>
<gene>
    <name evidence="2" type="ORF">L9F63_021722</name>
</gene>
<feature type="chain" id="PRO_5042093621" evidence="1">
    <location>
        <begin position="24"/>
        <end position="73"/>
    </location>
</feature>
<dbReference type="Proteomes" id="UP001233999">
    <property type="component" value="Unassembled WGS sequence"/>
</dbReference>
<accession>A0AAD8EB88</accession>
<reference evidence="2" key="2">
    <citation type="submission" date="2023-05" db="EMBL/GenBank/DDBJ databases">
        <authorList>
            <person name="Fouks B."/>
        </authorList>
    </citation>
    <scope>NUCLEOTIDE SEQUENCE</scope>
    <source>
        <strain evidence="2">Stay&amp;Tobe</strain>
        <tissue evidence="2">Testes</tissue>
    </source>
</reference>
<keyword evidence="3" id="KW-1185">Reference proteome</keyword>
<comment type="caution">
    <text evidence="2">The sequence shown here is derived from an EMBL/GenBank/DDBJ whole genome shotgun (WGS) entry which is preliminary data.</text>
</comment>
<name>A0AAD8EB88_DIPPU</name>
<proteinExistence type="predicted"/>
<organism evidence="2 3">
    <name type="scientific">Diploptera punctata</name>
    <name type="common">Pacific beetle cockroach</name>
    <dbReference type="NCBI Taxonomy" id="6984"/>
    <lineage>
        <taxon>Eukaryota</taxon>
        <taxon>Metazoa</taxon>
        <taxon>Ecdysozoa</taxon>
        <taxon>Arthropoda</taxon>
        <taxon>Hexapoda</taxon>
        <taxon>Insecta</taxon>
        <taxon>Pterygota</taxon>
        <taxon>Neoptera</taxon>
        <taxon>Polyneoptera</taxon>
        <taxon>Dictyoptera</taxon>
        <taxon>Blattodea</taxon>
        <taxon>Blaberoidea</taxon>
        <taxon>Blaberidae</taxon>
        <taxon>Diplopterinae</taxon>
        <taxon>Diploptera</taxon>
    </lineage>
</organism>
<reference evidence="2" key="1">
    <citation type="journal article" date="2023" name="IScience">
        <title>Live-bearing cockroach genome reveals convergent evolutionary mechanisms linked to viviparity in insects and beyond.</title>
        <authorList>
            <person name="Fouks B."/>
            <person name="Harrison M.C."/>
            <person name="Mikhailova A.A."/>
            <person name="Marchal E."/>
            <person name="English S."/>
            <person name="Carruthers M."/>
            <person name="Jennings E.C."/>
            <person name="Chiamaka E.L."/>
            <person name="Frigard R.A."/>
            <person name="Pippel M."/>
            <person name="Attardo G.M."/>
            <person name="Benoit J.B."/>
            <person name="Bornberg-Bauer E."/>
            <person name="Tobe S.S."/>
        </authorList>
    </citation>
    <scope>NUCLEOTIDE SEQUENCE</scope>
    <source>
        <strain evidence="2">Stay&amp;Tobe</strain>
    </source>
</reference>